<dbReference type="EMBL" id="JADIVZ010000008">
    <property type="protein sequence ID" value="MBF4163006.1"/>
    <property type="molecule type" value="Genomic_DNA"/>
</dbReference>
<sequence length="82" mass="8947">MEPLDVDGVRTVLVGTALFGVAFVALLPFYGSLADHGRAWWLWTALAGFGLGLFGLEYCRRRVRVRAAREFDTSDGDASDAP</sequence>
<name>A0A930V347_9ACTN</name>
<dbReference type="InterPro" id="IPR019681">
    <property type="entry name" value="DUF2530"/>
</dbReference>
<feature type="transmembrane region" description="Helical" evidence="1">
    <location>
        <begin position="12"/>
        <end position="33"/>
    </location>
</feature>
<comment type="caution">
    <text evidence="2">The sequence shown here is derived from an EMBL/GenBank/DDBJ whole genome shotgun (WGS) entry which is preliminary data.</text>
</comment>
<protein>
    <submittedName>
        <fullName evidence="2">DUF2530 domain-containing protein</fullName>
    </submittedName>
</protein>
<proteinExistence type="predicted"/>
<evidence type="ECO:0000313" key="2">
    <source>
        <dbReference type="EMBL" id="MBF4163006.1"/>
    </source>
</evidence>
<dbReference type="Proteomes" id="UP000656804">
    <property type="component" value="Unassembled WGS sequence"/>
</dbReference>
<keyword evidence="3" id="KW-1185">Reference proteome</keyword>
<evidence type="ECO:0000313" key="3">
    <source>
        <dbReference type="Proteomes" id="UP000656804"/>
    </source>
</evidence>
<keyword evidence="1" id="KW-0812">Transmembrane</keyword>
<dbReference type="AlphaFoldDB" id="A0A930V347"/>
<dbReference type="Pfam" id="PF10745">
    <property type="entry name" value="DUF2530"/>
    <property type="match status" value="1"/>
</dbReference>
<keyword evidence="1" id="KW-0472">Membrane</keyword>
<reference evidence="2" key="1">
    <citation type="submission" date="2020-11" db="EMBL/GenBank/DDBJ databases">
        <title>Nocardioides sp. CBS4Y-1, whole genome shotgun sequence.</title>
        <authorList>
            <person name="Tuo L."/>
        </authorList>
    </citation>
    <scope>NUCLEOTIDE SEQUENCE</scope>
    <source>
        <strain evidence="2">CBS4Y-1</strain>
    </source>
</reference>
<keyword evidence="1" id="KW-1133">Transmembrane helix</keyword>
<evidence type="ECO:0000256" key="1">
    <source>
        <dbReference type="SAM" id="Phobius"/>
    </source>
</evidence>
<gene>
    <name evidence="2" type="ORF">ISG29_15025</name>
</gene>
<organism evidence="2 3">
    <name type="scientific">Nocardioides acrostichi</name>
    <dbReference type="NCBI Taxonomy" id="2784339"/>
    <lineage>
        <taxon>Bacteria</taxon>
        <taxon>Bacillati</taxon>
        <taxon>Actinomycetota</taxon>
        <taxon>Actinomycetes</taxon>
        <taxon>Propionibacteriales</taxon>
        <taxon>Nocardioidaceae</taxon>
        <taxon>Nocardioides</taxon>
    </lineage>
</organism>
<accession>A0A930V347</accession>
<feature type="transmembrane region" description="Helical" evidence="1">
    <location>
        <begin position="39"/>
        <end position="59"/>
    </location>
</feature>